<dbReference type="EMBL" id="JH660646">
    <property type="protein sequence ID" value="EIM26181.1"/>
    <property type="molecule type" value="Genomic_DNA"/>
</dbReference>
<organism evidence="1 2">
    <name type="scientific">Microvirga lotononidis</name>
    <dbReference type="NCBI Taxonomy" id="864069"/>
    <lineage>
        <taxon>Bacteria</taxon>
        <taxon>Pseudomonadati</taxon>
        <taxon>Pseudomonadota</taxon>
        <taxon>Alphaproteobacteria</taxon>
        <taxon>Hyphomicrobiales</taxon>
        <taxon>Methylobacteriaceae</taxon>
        <taxon>Microvirga</taxon>
    </lineage>
</organism>
<proteinExistence type="predicted"/>
<dbReference type="PATRIC" id="fig|864069.3.peg.5528"/>
<sequence>MTDAPASHPQDLPRDPMTDVGRLLIRAYNGDQFDPFFMAGHPSRTKEPNVIIRSCFYYSILMTPKITMIYDNSGRGGMCDMTVDEISVIWKTPALLESLGTTFEALQDGTAIITATEAPKPDIDLWARIAEAEGNVLKAA</sequence>
<name>I4YQD9_9HYPH</name>
<dbReference type="AlphaFoldDB" id="I4YQD9"/>
<accession>I4YQD9</accession>
<evidence type="ECO:0000313" key="2">
    <source>
        <dbReference type="Proteomes" id="UP000003947"/>
    </source>
</evidence>
<reference evidence="1 2" key="1">
    <citation type="submission" date="2012-02" db="EMBL/GenBank/DDBJ databases">
        <title>Improved High-Quality Draft sequence of Microvirga sp. WSM3557.</title>
        <authorList>
            <consortium name="US DOE Joint Genome Institute"/>
            <person name="Lucas S."/>
            <person name="Han J."/>
            <person name="Lapidus A."/>
            <person name="Cheng J.-F."/>
            <person name="Goodwin L."/>
            <person name="Pitluck S."/>
            <person name="Peters L."/>
            <person name="Zhang X."/>
            <person name="Detter J.C."/>
            <person name="Han C."/>
            <person name="Tapia R."/>
            <person name="Land M."/>
            <person name="Hauser L."/>
            <person name="Kyrpides N."/>
            <person name="Ivanova N."/>
            <person name="Pagani I."/>
            <person name="Brau L."/>
            <person name="Yates R."/>
            <person name="O'Hara G."/>
            <person name="Rui T."/>
            <person name="Howieson J."/>
            <person name="Reeve W."/>
            <person name="Woyke T."/>
        </authorList>
    </citation>
    <scope>NUCLEOTIDE SEQUENCE [LARGE SCALE GENOMIC DNA]</scope>
    <source>
        <strain evidence="1 2">WSM3557</strain>
    </source>
</reference>
<dbReference type="OrthoDB" id="8017865at2"/>
<dbReference type="Proteomes" id="UP000003947">
    <property type="component" value="Unassembled WGS sequence"/>
</dbReference>
<evidence type="ECO:0000313" key="1">
    <source>
        <dbReference type="EMBL" id="EIM26181.1"/>
    </source>
</evidence>
<protein>
    <submittedName>
        <fullName evidence="1">Uncharacterized protein</fullName>
    </submittedName>
</protein>
<dbReference type="HOGENOM" id="CLU_1832847_0_0_5"/>
<keyword evidence="2" id="KW-1185">Reference proteome</keyword>
<gene>
    <name evidence="1" type="ORF">MicloDRAFT_00051390</name>
</gene>
<dbReference type="RefSeq" id="WP_009492160.1">
    <property type="nucleotide sequence ID" value="NZ_CP141050.1"/>
</dbReference>